<dbReference type="RefSeq" id="WP_190123425.1">
    <property type="nucleotide sequence ID" value="NZ_BMWG01000007.1"/>
</dbReference>
<evidence type="ECO:0000313" key="2">
    <source>
        <dbReference type="EMBL" id="GGZ32679.1"/>
    </source>
</evidence>
<proteinExistence type="predicted"/>
<comment type="caution">
    <text evidence="2">The sequence shown here is derived from an EMBL/GenBank/DDBJ whole genome shotgun (WGS) entry which is preliminary data.</text>
</comment>
<reference evidence="2" key="2">
    <citation type="submission" date="2020-09" db="EMBL/GenBank/DDBJ databases">
        <authorList>
            <person name="Sun Q."/>
            <person name="Ohkuma M."/>
        </authorList>
    </citation>
    <scope>NUCLEOTIDE SEQUENCE</scope>
    <source>
        <strain evidence="2">JCM 4988</strain>
    </source>
</reference>
<feature type="signal peptide" evidence="1">
    <location>
        <begin position="1"/>
        <end position="27"/>
    </location>
</feature>
<keyword evidence="3" id="KW-1185">Reference proteome</keyword>
<dbReference type="Proteomes" id="UP000630936">
    <property type="component" value="Unassembled WGS sequence"/>
</dbReference>
<dbReference type="EMBL" id="BMWG01000007">
    <property type="protein sequence ID" value="GGZ32679.1"/>
    <property type="molecule type" value="Genomic_DNA"/>
</dbReference>
<evidence type="ECO:0000313" key="3">
    <source>
        <dbReference type="Proteomes" id="UP000630936"/>
    </source>
</evidence>
<gene>
    <name evidence="2" type="ORF">GCM10010387_28440</name>
</gene>
<dbReference type="AlphaFoldDB" id="A0A918Q5F3"/>
<evidence type="ECO:0000256" key="1">
    <source>
        <dbReference type="SAM" id="SignalP"/>
    </source>
</evidence>
<evidence type="ECO:0008006" key="4">
    <source>
        <dbReference type="Google" id="ProtNLM"/>
    </source>
</evidence>
<sequence>MRRITSGFAVVAAVAAALATAVSPVSAAAPPAPAAASAMTWTLLGDGPSGTVRVGGGPLSNPYTGDTATTASLPLLCLRIDGSPVPAGITPDFYAGWARGTVAATSPIRGTRLTSRAIADQVCANSLGAGWRMAEFHDGRYGPNLAYSGGWSYYAHGDVPLGTRFWTAINDQPSNPWS</sequence>
<reference evidence="2" key="1">
    <citation type="journal article" date="2014" name="Int. J. Syst. Evol. Microbiol.">
        <title>Complete genome sequence of Corynebacterium casei LMG S-19264T (=DSM 44701T), isolated from a smear-ripened cheese.</title>
        <authorList>
            <consortium name="US DOE Joint Genome Institute (JGI-PGF)"/>
            <person name="Walter F."/>
            <person name="Albersmeier A."/>
            <person name="Kalinowski J."/>
            <person name="Ruckert C."/>
        </authorList>
    </citation>
    <scope>NUCLEOTIDE SEQUENCE</scope>
    <source>
        <strain evidence="2">JCM 4988</strain>
    </source>
</reference>
<keyword evidence="1" id="KW-0732">Signal</keyword>
<protein>
    <recommendedName>
        <fullName evidence="4">Flagellar hook-length control protein</fullName>
    </recommendedName>
</protein>
<accession>A0A918Q5F3</accession>
<feature type="chain" id="PRO_5037525855" description="Flagellar hook-length control protein" evidence="1">
    <location>
        <begin position="28"/>
        <end position="178"/>
    </location>
</feature>
<organism evidence="2 3">
    <name type="scientific">Streptomyces inusitatus</name>
    <dbReference type="NCBI Taxonomy" id="68221"/>
    <lineage>
        <taxon>Bacteria</taxon>
        <taxon>Bacillati</taxon>
        <taxon>Actinomycetota</taxon>
        <taxon>Actinomycetes</taxon>
        <taxon>Kitasatosporales</taxon>
        <taxon>Streptomycetaceae</taxon>
        <taxon>Streptomyces</taxon>
    </lineage>
</organism>
<name>A0A918Q5F3_9ACTN</name>